<evidence type="ECO:0000256" key="1">
    <source>
        <dbReference type="SAM" id="MobiDB-lite"/>
    </source>
</evidence>
<comment type="caution">
    <text evidence="2">The sequence shown here is derived from an EMBL/GenBank/DDBJ whole genome shotgun (WGS) entry which is preliminary data.</text>
</comment>
<dbReference type="EMBL" id="JAULSU010000007">
    <property type="protein sequence ID" value="KAK0612151.1"/>
    <property type="molecule type" value="Genomic_DNA"/>
</dbReference>
<dbReference type="AlphaFoldDB" id="A0AA39T234"/>
<protein>
    <submittedName>
        <fullName evidence="2">Uncharacterized protein</fullName>
    </submittedName>
</protein>
<feature type="region of interest" description="Disordered" evidence="1">
    <location>
        <begin position="40"/>
        <end position="105"/>
    </location>
</feature>
<proteinExistence type="predicted"/>
<keyword evidence="3" id="KW-1185">Reference proteome</keyword>
<accession>A0AA39T234</accession>
<reference evidence="2" key="1">
    <citation type="submission" date="2023-06" db="EMBL/GenBank/DDBJ databases">
        <title>Genome-scale phylogeny and comparative genomics of the fungal order Sordariales.</title>
        <authorList>
            <consortium name="Lawrence Berkeley National Laboratory"/>
            <person name="Hensen N."/>
            <person name="Bonometti L."/>
            <person name="Westerberg I."/>
            <person name="Brannstrom I.O."/>
            <person name="Guillou S."/>
            <person name="Cros-Aarteil S."/>
            <person name="Calhoun S."/>
            <person name="Haridas S."/>
            <person name="Kuo A."/>
            <person name="Mondo S."/>
            <person name="Pangilinan J."/>
            <person name="Riley R."/>
            <person name="Labutti K."/>
            <person name="Andreopoulos B."/>
            <person name="Lipzen A."/>
            <person name="Chen C."/>
            <person name="Yanf M."/>
            <person name="Daum C."/>
            <person name="Ng V."/>
            <person name="Clum A."/>
            <person name="Steindorff A."/>
            <person name="Ohm R."/>
            <person name="Martin F."/>
            <person name="Silar P."/>
            <person name="Natvig D."/>
            <person name="Lalanne C."/>
            <person name="Gautier V."/>
            <person name="Ament-Velasquez S.L."/>
            <person name="Kruys A."/>
            <person name="Hutchinson M.I."/>
            <person name="Powell A.J."/>
            <person name="Barry K."/>
            <person name="Miller A.N."/>
            <person name="Grigoriev I.V."/>
            <person name="Debuchy R."/>
            <person name="Gladieux P."/>
            <person name="Thoren M.H."/>
            <person name="Johannesson H."/>
        </authorList>
    </citation>
    <scope>NUCLEOTIDE SEQUENCE</scope>
    <source>
        <strain evidence="2">CBS 606.72</strain>
    </source>
</reference>
<evidence type="ECO:0000313" key="3">
    <source>
        <dbReference type="Proteomes" id="UP001175000"/>
    </source>
</evidence>
<evidence type="ECO:0000313" key="2">
    <source>
        <dbReference type="EMBL" id="KAK0612151.1"/>
    </source>
</evidence>
<organism evidence="2 3">
    <name type="scientific">Immersiella caudata</name>
    <dbReference type="NCBI Taxonomy" id="314043"/>
    <lineage>
        <taxon>Eukaryota</taxon>
        <taxon>Fungi</taxon>
        <taxon>Dikarya</taxon>
        <taxon>Ascomycota</taxon>
        <taxon>Pezizomycotina</taxon>
        <taxon>Sordariomycetes</taxon>
        <taxon>Sordariomycetidae</taxon>
        <taxon>Sordariales</taxon>
        <taxon>Lasiosphaeriaceae</taxon>
        <taxon>Immersiella</taxon>
    </lineage>
</organism>
<dbReference type="Proteomes" id="UP001175000">
    <property type="component" value="Unassembled WGS sequence"/>
</dbReference>
<gene>
    <name evidence="2" type="ORF">B0T14DRAFT_341640</name>
</gene>
<name>A0AA39T234_9PEZI</name>
<sequence length="105" mass="12080">MNPRTTRAHDISLFTCRTWLHLLSHPNHIQNCLVHLNQSKNAKPTQRSLPARPPPQSIQYPFYPPRHQTANSTRRTPPQSSQRHRHVQQLQPASAPKLPPCTFSP</sequence>
<feature type="compositionally biased region" description="Polar residues" evidence="1">
    <location>
        <begin position="68"/>
        <end position="81"/>
    </location>
</feature>